<dbReference type="Pfam" id="PF08904">
    <property type="entry name" value="EipB_like"/>
    <property type="match status" value="1"/>
</dbReference>
<dbReference type="EMBL" id="BMIQ01000001">
    <property type="protein sequence ID" value="GGD89459.1"/>
    <property type="molecule type" value="Genomic_DNA"/>
</dbReference>
<feature type="chain" id="PRO_5037252292" evidence="1">
    <location>
        <begin position="21"/>
        <end position="273"/>
    </location>
</feature>
<dbReference type="InterPro" id="IPR015000">
    <property type="entry name" value="EipB-like"/>
</dbReference>
<dbReference type="AlphaFoldDB" id="A0A917E024"/>
<accession>A0A917E024</accession>
<sequence>MTIRLLVMAAAMLAPAAAGAAMPFAAHQAIYDLKLSAQDSDIADANGRIAMKLDSNACGVWNLDYRFVARFRQEQEVTLTDLQTKSTENVPGQVFTFSTKTFVDGSPEKEIRGEARHDAGATRVAMEAPEKKEIVLPLSLFPVAHTQELIRRAANGERIVETKLFDGDDDAEKLLSSTAIIAPIQAKPTTAAAAPTADGAGSEIRAKLQNMAAWRVSESYYNSDSDPDGMPVFQTTYVLYENGVSDDLTLDFGTYSLSGSLKKLDLLDTPRCQ</sequence>
<gene>
    <name evidence="2" type="ORF">GCM10011390_05330</name>
</gene>
<protein>
    <submittedName>
        <fullName evidence="2">ATP-binding protein</fullName>
    </submittedName>
</protein>
<organism evidence="2 3">
    <name type="scientific">Aureimonas endophytica</name>
    <dbReference type="NCBI Taxonomy" id="2027858"/>
    <lineage>
        <taxon>Bacteria</taxon>
        <taxon>Pseudomonadati</taxon>
        <taxon>Pseudomonadota</taxon>
        <taxon>Alphaproteobacteria</taxon>
        <taxon>Hyphomicrobiales</taxon>
        <taxon>Aurantimonadaceae</taxon>
        <taxon>Aureimonas</taxon>
    </lineage>
</organism>
<keyword evidence="2" id="KW-0067">ATP-binding</keyword>
<keyword evidence="3" id="KW-1185">Reference proteome</keyword>
<dbReference type="GO" id="GO:0005524">
    <property type="term" value="F:ATP binding"/>
    <property type="evidence" value="ECO:0007669"/>
    <property type="project" value="UniProtKB-KW"/>
</dbReference>
<dbReference type="RefSeq" id="WP_188906661.1">
    <property type="nucleotide sequence ID" value="NZ_BMIQ01000001.1"/>
</dbReference>
<feature type="signal peptide" evidence="1">
    <location>
        <begin position="1"/>
        <end position="20"/>
    </location>
</feature>
<reference evidence="2" key="1">
    <citation type="journal article" date="2014" name="Int. J. Syst. Evol. Microbiol.">
        <title>Complete genome sequence of Corynebacterium casei LMG S-19264T (=DSM 44701T), isolated from a smear-ripened cheese.</title>
        <authorList>
            <consortium name="US DOE Joint Genome Institute (JGI-PGF)"/>
            <person name="Walter F."/>
            <person name="Albersmeier A."/>
            <person name="Kalinowski J."/>
            <person name="Ruckert C."/>
        </authorList>
    </citation>
    <scope>NUCLEOTIDE SEQUENCE</scope>
    <source>
        <strain evidence="2">CGMCC 1.15367</strain>
    </source>
</reference>
<keyword evidence="1" id="KW-0732">Signal</keyword>
<reference evidence="2" key="2">
    <citation type="submission" date="2020-09" db="EMBL/GenBank/DDBJ databases">
        <authorList>
            <person name="Sun Q."/>
            <person name="Zhou Y."/>
        </authorList>
    </citation>
    <scope>NUCLEOTIDE SEQUENCE</scope>
    <source>
        <strain evidence="2">CGMCC 1.15367</strain>
    </source>
</reference>
<evidence type="ECO:0000256" key="1">
    <source>
        <dbReference type="SAM" id="SignalP"/>
    </source>
</evidence>
<name>A0A917E024_9HYPH</name>
<comment type="caution">
    <text evidence="2">The sequence shown here is derived from an EMBL/GenBank/DDBJ whole genome shotgun (WGS) entry which is preliminary data.</text>
</comment>
<evidence type="ECO:0000313" key="3">
    <source>
        <dbReference type="Proteomes" id="UP000644699"/>
    </source>
</evidence>
<evidence type="ECO:0000313" key="2">
    <source>
        <dbReference type="EMBL" id="GGD89459.1"/>
    </source>
</evidence>
<dbReference type="Proteomes" id="UP000644699">
    <property type="component" value="Unassembled WGS sequence"/>
</dbReference>
<proteinExistence type="predicted"/>
<keyword evidence="2" id="KW-0547">Nucleotide-binding</keyword>